<keyword evidence="4" id="KW-0732">Signal</keyword>
<dbReference type="InterPro" id="IPR013783">
    <property type="entry name" value="Ig-like_fold"/>
</dbReference>
<dbReference type="Gene3D" id="2.60.40.1080">
    <property type="match status" value="2"/>
</dbReference>
<evidence type="ECO:0000256" key="1">
    <source>
        <dbReference type="ARBA" id="ARBA00004613"/>
    </source>
</evidence>
<dbReference type="Pfam" id="PF18884">
    <property type="entry name" value="TSP3_bac"/>
    <property type="match status" value="4"/>
</dbReference>
<evidence type="ECO:0000256" key="3">
    <source>
        <dbReference type="ARBA" id="ARBA00022723"/>
    </source>
</evidence>
<dbReference type="SUPFAM" id="SSF49373">
    <property type="entry name" value="Invasin/intimin cell-adhesion fragments"/>
    <property type="match status" value="2"/>
</dbReference>
<dbReference type="InterPro" id="IPR015919">
    <property type="entry name" value="Cadherin-like_sf"/>
</dbReference>
<feature type="domain" description="Cadherin" evidence="8">
    <location>
        <begin position="297"/>
        <end position="397"/>
    </location>
</feature>
<dbReference type="InterPro" id="IPR059100">
    <property type="entry name" value="TSP3_bac"/>
</dbReference>
<dbReference type="PROSITE" id="PS50268">
    <property type="entry name" value="CADHERIN_2"/>
    <property type="match status" value="1"/>
</dbReference>
<feature type="compositionally biased region" description="Basic and acidic residues" evidence="7">
    <location>
        <begin position="184"/>
        <end position="202"/>
    </location>
</feature>
<dbReference type="AlphaFoldDB" id="A0A7K0FR93"/>
<dbReference type="PANTHER" id="PTHR42970:SF1">
    <property type="entry name" value="PECTATE LYASE C-RELATED"/>
    <property type="match status" value="1"/>
</dbReference>
<dbReference type="GO" id="GO:0007156">
    <property type="term" value="P:homophilic cell adhesion via plasma membrane adhesion molecules"/>
    <property type="evidence" value="ECO:0007669"/>
    <property type="project" value="InterPro"/>
</dbReference>
<sequence>TLTAPTSNSSGAFTYSSSNTAVATVSGNTVTIVGAGTATITAIQASTSNYNSATATSTLTVAQANAVLSAFANIEKVVTDPAFSLTAPTSNSSGAFTYTSSNTAVASISGTTVTINGIGTTNITATQAATSNYNSATISLTLTVVVGDSDGDGVSDSQEATDGTDPNDKNSYKDTDGDGVPDYIELREGTDPNDGSKFKDTDGDGVPDYIEKKEGTNPNNPNDGKDTDGDSVPDYVETKDGTKPNDKTDYKDSDGDGVPDYVEVKETTNPANKDNFKDSDADGLSDYYEANNQAPTSLTLSALSILENQASGTTIGLFNTVDGNKVERFTYTLVTGTGSTDNTSFTISGNQLKSNAVFNHEVKSTYNIRVRTTDAGGLTLEKEFVINITDVNEQPTLNAINNVSLCYATTAQKVSLSGITAGAETGQTITVTAASNNTAMFSALSVGSLTNGNADLNYTLANGASGTAIITVTVTDNGGVANGGVNTISRTFTLTVNALPTTTITSDLGDNVSKGATVKLTASGGSALTYQWSNANGIISGQNTAELTVRPSENTTYTVIITNASGCQSQSQFTVSVKEDYILINLANIVTPNGDGVNDKLVIKNIDMYPSNEVKVFDRAGRLLFSTRSYTNDWDMTVNGSPLAEGTYYYIVDFGAGNPKMKGFVSVVRD</sequence>
<keyword evidence="2" id="KW-0964">Secreted</keyword>
<dbReference type="Gene3D" id="4.10.1080.10">
    <property type="entry name" value="TSP type-3 repeat"/>
    <property type="match status" value="1"/>
</dbReference>
<dbReference type="Gene3D" id="2.60.40.60">
    <property type="entry name" value="Cadherins"/>
    <property type="match status" value="1"/>
</dbReference>
<evidence type="ECO:0000259" key="8">
    <source>
        <dbReference type="PROSITE" id="PS50268"/>
    </source>
</evidence>
<dbReference type="Gene3D" id="2.60.40.10">
    <property type="entry name" value="Immunoglobulins"/>
    <property type="match status" value="1"/>
</dbReference>
<comment type="subcellular location">
    <subcellularLocation>
        <location evidence="1">Secreted</location>
    </subcellularLocation>
</comment>
<keyword evidence="5" id="KW-0106">Calcium</keyword>
<dbReference type="PANTHER" id="PTHR42970">
    <property type="entry name" value="PECTATE LYASE C-RELATED"/>
    <property type="match status" value="1"/>
</dbReference>
<feature type="compositionally biased region" description="Basic and acidic residues" evidence="7">
    <location>
        <begin position="236"/>
        <end position="254"/>
    </location>
</feature>
<proteinExistence type="predicted"/>
<organism evidence="9 10">
    <name type="scientific">Pedobacter puniceum</name>
    <dbReference type="NCBI Taxonomy" id="2666136"/>
    <lineage>
        <taxon>Bacteria</taxon>
        <taxon>Pseudomonadati</taxon>
        <taxon>Bacteroidota</taxon>
        <taxon>Sphingobacteriia</taxon>
        <taxon>Sphingobacteriales</taxon>
        <taxon>Sphingobacteriaceae</taxon>
        <taxon>Pedobacter</taxon>
    </lineage>
</organism>
<dbReference type="InterPro" id="IPR008964">
    <property type="entry name" value="Invasin/intimin_cell_adhesion"/>
</dbReference>
<dbReference type="Proteomes" id="UP000462931">
    <property type="component" value="Unassembled WGS sequence"/>
</dbReference>
<dbReference type="InterPro" id="IPR052063">
    <property type="entry name" value="Polysaccharide_Lyase_1"/>
</dbReference>
<dbReference type="InterPro" id="IPR026341">
    <property type="entry name" value="T9SS_type_B"/>
</dbReference>
<gene>
    <name evidence="9" type="ORF">GJJ64_15095</name>
</gene>
<feature type="region of interest" description="Disordered" evidence="7">
    <location>
        <begin position="150"/>
        <end position="280"/>
    </location>
</feature>
<dbReference type="EMBL" id="WKJI01000005">
    <property type="protein sequence ID" value="MRX48519.1"/>
    <property type="molecule type" value="Genomic_DNA"/>
</dbReference>
<evidence type="ECO:0000256" key="5">
    <source>
        <dbReference type="ARBA" id="ARBA00022837"/>
    </source>
</evidence>
<feature type="non-terminal residue" evidence="9">
    <location>
        <position position="1"/>
    </location>
</feature>
<evidence type="ECO:0000256" key="6">
    <source>
        <dbReference type="ARBA" id="ARBA00023180"/>
    </source>
</evidence>
<dbReference type="InterPro" id="IPR028974">
    <property type="entry name" value="TSP_type-3_rpt"/>
</dbReference>
<feature type="compositionally biased region" description="Basic and acidic residues" evidence="7">
    <location>
        <begin position="166"/>
        <end position="176"/>
    </location>
</feature>
<dbReference type="GO" id="GO:0016020">
    <property type="term" value="C:membrane"/>
    <property type="evidence" value="ECO:0007669"/>
    <property type="project" value="InterPro"/>
</dbReference>
<dbReference type="RefSeq" id="WP_154288595.1">
    <property type="nucleotide sequence ID" value="NZ_WKJI01000005.1"/>
</dbReference>
<dbReference type="NCBIfam" id="TIGR04131">
    <property type="entry name" value="Bac_Flav_CTERM"/>
    <property type="match status" value="1"/>
</dbReference>
<protein>
    <submittedName>
        <fullName evidence="9">T9SS type B sorting domain-containing protein</fullName>
    </submittedName>
</protein>
<dbReference type="InterPro" id="IPR002126">
    <property type="entry name" value="Cadherin-like_dom"/>
</dbReference>
<keyword evidence="3" id="KW-0479">Metal-binding</keyword>
<reference evidence="9 10" key="1">
    <citation type="submission" date="2019-11" db="EMBL/GenBank/DDBJ databases">
        <authorList>
            <person name="Cheng Q."/>
            <person name="Yang Z."/>
        </authorList>
    </citation>
    <scope>NUCLEOTIDE SEQUENCE [LARGE SCALE GENOMIC DNA]</scope>
    <source>
        <strain evidence="9 10">HX-22-1</strain>
    </source>
</reference>
<evidence type="ECO:0000256" key="2">
    <source>
        <dbReference type="ARBA" id="ARBA00022525"/>
    </source>
</evidence>
<name>A0A7K0FR93_9SPHI</name>
<dbReference type="Pfam" id="PF13585">
    <property type="entry name" value="CHU_C"/>
    <property type="match status" value="1"/>
</dbReference>
<dbReference type="SUPFAM" id="SSF49313">
    <property type="entry name" value="Cadherin-like"/>
    <property type="match status" value="1"/>
</dbReference>
<evidence type="ECO:0000313" key="10">
    <source>
        <dbReference type="Proteomes" id="UP000462931"/>
    </source>
</evidence>
<keyword evidence="10" id="KW-1185">Reference proteome</keyword>
<evidence type="ECO:0000256" key="7">
    <source>
        <dbReference type="SAM" id="MobiDB-lite"/>
    </source>
</evidence>
<evidence type="ECO:0000313" key="9">
    <source>
        <dbReference type="EMBL" id="MRX48519.1"/>
    </source>
</evidence>
<evidence type="ECO:0000256" key="4">
    <source>
        <dbReference type="ARBA" id="ARBA00022729"/>
    </source>
</evidence>
<accession>A0A7K0FR93</accession>
<dbReference type="GO" id="GO:0005509">
    <property type="term" value="F:calcium ion binding"/>
    <property type="evidence" value="ECO:0007669"/>
    <property type="project" value="InterPro"/>
</dbReference>
<keyword evidence="6" id="KW-0325">Glycoprotein</keyword>
<dbReference type="SMART" id="SM00112">
    <property type="entry name" value="CA"/>
    <property type="match status" value="1"/>
</dbReference>
<comment type="caution">
    <text evidence="9">The sequence shown here is derived from an EMBL/GenBank/DDBJ whole genome shotgun (WGS) entry which is preliminary data.</text>
</comment>